<dbReference type="EMBL" id="JAUHGG010000003">
    <property type="protein sequence ID" value="MDS1821142.1"/>
    <property type="molecule type" value="Genomic_DNA"/>
</dbReference>
<dbReference type="Proteomes" id="UP001253193">
    <property type="component" value="Unassembled WGS sequence"/>
</dbReference>
<organism evidence="1 2">
    <name type="scientific">Vibrio parahaemolyticus</name>
    <dbReference type="NCBI Taxonomy" id="670"/>
    <lineage>
        <taxon>Bacteria</taxon>
        <taxon>Pseudomonadati</taxon>
        <taxon>Pseudomonadota</taxon>
        <taxon>Gammaproteobacteria</taxon>
        <taxon>Vibrionales</taxon>
        <taxon>Vibrionaceae</taxon>
        <taxon>Vibrio</taxon>
    </lineage>
</organism>
<gene>
    <name evidence="1" type="ORF">QX249_10760</name>
</gene>
<name>A0AAW8PY25_VIBPH</name>
<dbReference type="RefSeq" id="WP_311019996.1">
    <property type="nucleotide sequence ID" value="NZ_JAUHGG010000003.1"/>
</dbReference>
<proteinExistence type="predicted"/>
<comment type="caution">
    <text evidence="1">The sequence shown here is derived from an EMBL/GenBank/DDBJ whole genome shotgun (WGS) entry which is preliminary data.</text>
</comment>
<accession>A0AAW8PY25</accession>
<reference evidence="1" key="1">
    <citation type="submission" date="2023-06" db="EMBL/GenBank/DDBJ databases">
        <title>Genomic Diversity of Vibrio spp. and Metagenomic Analysis of Pathogens in Florida Gulf Coastal Waters Following Hurricane Ian.</title>
        <authorList>
            <person name="Brumfield K.D."/>
        </authorList>
    </citation>
    <scope>NUCLEOTIDE SEQUENCE</scope>
    <source>
        <strain evidence="1">WBS2B-138</strain>
    </source>
</reference>
<dbReference type="AlphaFoldDB" id="A0AAW8PY25"/>
<evidence type="ECO:0000313" key="1">
    <source>
        <dbReference type="EMBL" id="MDS1821142.1"/>
    </source>
</evidence>
<sequence>MTGIVAKIKGIATTETQDLFEVVVVSDNKLTLSADNGNSPFKSLGADHCDFKLESGKQYEFIILELTGDKPSKSNLDGLIGEFSSKALTTTINGEKHIAFWSDGVMVSCKQDKSSLLREADHYQASVIKLD</sequence>
<evidence type="ECO:0000313" key="2">
    <source>
        <dbReference type="Proteomes" id="UP001253193"/>
    </source>
</evidence>
<protein>
    <submittedName>
        <fullName evidence="1">Uncharacterized protein</fullName>
    </submittedName>
</protein>